<dbReference type="Proteomes" id="UP000571817">
    <property type="component" value="Unassembled WGS sequence"/>
</dbReference>
<name>A0A853DII2_9MICO</name>
<protein>
    <submittedName>
        <fullName evidence="1">Uncharacterized protein</fullName>
    </submittedName>
</protein>
<proteinExistence type="predicted"/>
<gene>
    <name evidence="1" type="ORF">HNR15_001564</name>
</gene>
<dbReference type="EMBL" id="JACCFW010000001">
    <property type="protein sequence ID" value="NYJ74601.1"/>
    <property type="molecule type" value="Genomic_DNA"/>
</dbReference>
<dbReference type="RefSeq" id="WP_179480597.1">
    <property type="nucleotide sequence ID" value="NZ_JACCFW010000001.1"/>
</dbReference>
<reference evidence="1 2" key="1">
    <citation type="submission" date="2020-07" db="EMBL/GenBank/DDBJ databases">
        <title>Sequencing the genomes of 1000 actinobacteria strains.</title>
        <authorList>
            <person name="Klenk H.-P."/>
        </authorList>
    </citation>
    <scope>NUCLEOTIDE SEQUENCE [LARGE SCALE GENOMIC DNA]</scope>
    <source>
        <strain evidence="1 2">DSM 29531</strain>
    </source>
</reference>
<comment type="caution">
    <text evidence="1">The sequence shown here is derived from an EMBL/GenBank/DDBJ whole genome shotgun (WGS) entry which is preliminary data.</text>
</comment>
<dbReference type="AlphaFoldDB" id="A0A853DII2"/>
<sequence>MALLGGHGVVHSLDLLMVASGTGRDLEATDGLLMRRPDLDDHPRVRYAAAFRTAARAFGLPDGDDVVVSLSTGIGLLQEIGVEVAPGARGQCLGAEVLRAASALIPEGHPLIASAAPGNVVAVQALLASDYEAVGSRQVVVRDLR</sequence>
<evidence type="ECO:0000313" key="2">
    <source>
        <dbReference type="Proteomes" id="UP000571817"/>
    </source>
</evidence>
<organism evidence="1 2">
    <name type="scientific">Allobranchiibius huperziae</name>
    <dbReference type="NCBI Taxonomy" id="1874116"/>
    <lineage>
        <taxon>Bacteria</taxon>
        <taxon>Bacillati</taxon>
        <taxon>Actinomycetota</taxon>
        <taxon>Actinomycetes</taxon>
        <taxon>Micrococcales</taxon>
        <taxon>Dermacoccaceae</taxon>
        <taxon>Allobranchiibius</taxon>
    </lineage>
</organism>
<accession>A0A853DII2</accession>
<evidence type="ECO:0000313" key="1">
    <source>
        <dbReference type="EMBL" id="NYJ74601.1"/>
    </source>
</evidence>
<keyword evidence="2" id="KW-1185">Reference proteome</keyword>